<evidence type="ECO:0000256" key="3">
    <source>
        <dbReference type="ARBA" id="ARBA00011209"/>
    </source>
</evidence>
<protein>
    <recommendedName>
        <fullName evidence="11">Glycine--tRNA ligase beta subunit</fullName>
        <ecNumber evidence="11">6.1.1.14</ecNumber>
    </recommendedName>
    <alternativeName>
        <fullName evidence="11">Glycyl-tRNA synthetase beta subunit</fullName>
        <shortName evidence="11">GlyRS</shortName>
    </alternativeName>
</protein>
<dbReference type="AlphaFoldDB" id="A0A5J5FUL5"/>
<evidence type="ECO:0000256" key="8">
    <source>
        <dbReference type="ARBA" id="ARBA00022917"/>
    </source>
</evidence>
<dbReference type="SUPFAM" id="SSF109604">
    <property type="entry name" value="HD-domain/PDEase-like"/>
    <property type="match status" value="1"/>
</dbReference>
<keyword evidence="6 11" id="KW-0547">Nucleotide-binding</keyword>
<sequence length="689" mass="75736">MTDKTFLVEIGTEELPPKALRNLAESFAANFSAELDAAGLSHGEVSWFAAPRRLALKVARLSSAQPDREVEKRGPAVAQAFDAEGQPTKAAQGWARGCGISVDQAERLVTDKGEWLLYRAQVKGAPAQTLLPGMVSNALAKLPIPKLMRWGDKDTQFVRPVHTVTLLLGDELIPATVLGIASDRVVRGHRFMGEAEFTLDHADQYPEILLERGKVMADYAQRKAKIKADAEAAARKIGGRADLSDSLLEEVASLVEWPVVLTATFEEKFLAVPAEALVYTMKGDQKYFPVYDDDGKLLPHFIFVANIESKDARQIIAGNEKVVRPRLADAEFFFNTDRKKRLEDHLPRLETVLFQQQLGSLRDKTDRIQALAGWVAGLIGADVNHATRAGLLSKCDLMTNMVFEFTDTQGVMGMHYARHDGEAEDVAIALNEQYQPRFAGDALPSSRVSCALAIADKMDTLAGIFGIGQHPKGDKDPFALRRAALGVLRIIVEKGLPLDLQALTEEAARLYGDKLTNAQVVDDVIEFMLGRFRAWYQEEGHSVDTIQAVLARRPTRPADFDARVKAVSHFRSLEAATALAAANKRVSNILAKSSDTLNGEVDAALLKDAAEITLASQLVTLRDKLAPLFADGRYQEALEELASLREPVDAFFDQVMVMSDDASVRVNRLTLLSQLRELFLQVADISVLQ</sequence>
<evidence type="ECO:0000256" key="2">
    <source>
        <dbReference type="ARBA" id="ARBA00008226"/>
    </source>
</evidence>
<evidence type="ECO:0000256" key="7">
    <source>
        <dbReference type="ARBA" id="ARBA00022840"/>
    </source>
</evidence>
<evidence type="ECO:0000256" key="10">
    <source>
        <dbReference type="ARBA" id="ARBA00047937"/>
    </source>
</evidence>
<evidence type="ECO:0000256" key="9">
    <source>
        <dbReference type="ARBA" id="ARBA00023146"/>
    </source>
</evidence>
<dbReference type="NCBIfam" id="TIGR00211">
    <property type="entry name" value="glyS"/>
    <property type="match status" value="1"/>
</dbReference>
<dbReference type="GO" id="GO:0004820">
    <property type="term" value="F:glycine-tRNA ligase activity"/>
    <property type="evidence" value="ECO:0007669"/>
    <property type="project" value="UniProtKB-UniRule"/>
</dbReference>
<dbReference type="Pfam" id="PF02092">
    <property type="entry name" value="tRNA_synt_2f"/>
    <property type="match status" value="1"/>
</dbReference>
<dbReference type="GO" id="GO:0006420">
    <property type="term" value="P:arginyl-tRNA aminoacylation"/>
    <property type="evidence" value="ECO:0007669"/>
    <property type="project" value="InterPro"/>
</dbReference>
<dbReference type="Pfam" id="PF05746">
    <property type="entry name" value="DALR_1"/>
    <property type="match status" value="1"/>
</dbReference>
<evidence type="ECO:0000259" key="12">
    <source>
        <dbReference type="Pfam" id="PF05746"/>
    </source>
</evidence>
<evidence type="ECO:0000256" key="1">
    <source>
        <dbReference type="ARBA" id="ARBA00004496"/>
    </source>
</evidence>
<gene>
    <name evidence="11 13" type="primary">glyS</name>
    <name evidence="13" type="ORF">FJU30_19210</name>
</gene>
<dbReference type="InterPro" id="IPR008909">
    <property type="entry name" value="DALR_anticod-bd"/>
</dbReference>
<dbReference type="EC" id="6.1.1.14" evidence="11"/>
<feature type="domain" description="DALR anticodon binding" evidence="12">
    <location>
        <begin position="581"/>
        <end position="679"/>
    </location>
</feature>
<keyword evidence="5 11" id="KW-0436">Ligase</keyword>
<dbReference type="InterPro" id="IPR006194">
    <property type="entry name" value="Gly-tRNA-synth_heterodimer"/>
</dbReference>
<keyword evidence="9 11" id="KW-0030">Aminoacyl-tRNA synthetase</keyword>
<reference evidence="13 14" key="1">
    <citation type="submission" date="2019-09" db="EMBL/GenBank/DDBJ databases">
        <authorList>
            <person name="Li Y."/>
        </authorList>
    </citation>
    <scope>NUCLEOTIDE SEQUENCE [LARGE SCALE GENOMIC DNA]</scope>
    <source>
        <strain evidence="13 14">L3-3HA</strain>
    </source>
</reference>
<comment type="similarity">
    <text evidence="2 11">Belongs to the class-II aminoacyl-tRNA synthetase family.</text>
</comment>
<dbReference type="PANTHER" id="PTHR30075:SF2">
    <property type="entry name" value="GLYCINE--TRNA LIGASE, CHLOROPLASTIC_MITOCHONDRIAL 2"/>
    <property type="match status" value="1"/>
</dbReference>
<comment type="catalytic activity">
    <reaction evidence="10 11">
        <text>tRNA(Gly) + glycine + ATP = glycyl-tRNA(Gly) + AMP + diphosphate</text>
        <dbReference type="Rhea" id="RHEA:16013"/>
        <dbReference type="Rhea" id="RHEA-COMP:9664"/>
        <dbReference type="Rhea" id="RHEA-COMP:9683"/>
        <dbReference type="ChEBI" id="CHEBI:30616"/>
        <dbReference type="ChEBI" id="CHEBI:33019"/>
        <dbReference type="ChEBI" id="CHEBI:57305"/>
        <dbReference type="ChEBI" id="CHEBI:78442"/>
        <dbReference type="ChEBI" id="CHEBI:78522"/>
        <dbReference type="ChEBI" id="CHEBI:456215"/>
        <dbReference type="EC" id="6.1.1.14"/>
    </reaction>
</comment>
<evidence type="ECO:0000256" key="6">
    <source>
        <dbReference type="ARBA" id="ARBA00022741"/>
    </source>
</evidence>
<keyword evidence="14" id="KW-1185">Reference proteome</keyword>
<dbReference type="PROSITE" id="PS50861">
    <property type="entry name" value="AA_TRNA_LIGASE_II_GLYAB"/>
    <property type="match status" value="1"/>
</dbReference>
<evidence type="ECO:0000313" key="14">
    <source>
        <dbReference type="Proteomes" id="UP000335415"/>
    </source>
</evidence>
<dbReference type="PRINTS" id="PR01045">
    <property type="entry name" value="TRNASYNTHGB"/>
</dbReference>
<name>A0A5J5FUL5_9GAMM</name>
<dbReference type="GO" id="GO:0006426">
    <property type="term" value="P:glycyl-tRNA aminoacylation"/>
    <property type="evidence" value="ECO:0007669"/>
    <property type="project" value="UniProtKB-UniRule"/>
</dbReference>
<keyword evidence="8 11" id="KW-0648">Protein biosynthesis</keyword>
<comment type="subcellular location">
    <subcellularLocation>
        <location evidence="1 11">Cytoplasm</location>
    </subcellularLocation>
</comment>
<dbReference type="GO" id="GO:0005524">
    <property type="term" value="F:ATP binding"/>
    <property type="evidence" value="ECO:0007669"/>
    <property type="project" value="UniProtKB-UniRule"/>
</dbReference>
<dbReference type="Proteomes" id="UP000335415">
    <property type="component" value="Unassembled WGS sequence"/>
</dbReference>
<evidence type="ECO:0000256" key="5">
    <source>
        <dbReference type="ARBA" id="ARBA00022598"/>
    </source>
</evidence>
<keyword evidence="4 11" id="KW-0963">Cytoplasm</keyword>
<proteinExistence type="inferred from homology"/>
<dbReference type="PANTHER" id="PTHR30075">
    <property type="entry name" value="GLYCYL-TRNA SYNTHETASE"/>
    <property type="match status" value="1"/>
</dbReference>
<evidence type="ECO:0000313" key="13">
    <source>
        <dbReference type="EMBL" id="KAA8997364.1"/>
    </source>
</evidence>
<comment type="subunit">
    <text evidence="3 11">Tetramer of two alpha and two beta subunits.</text>
</comment>
<dbReference type="GO" id="GO:0005829">
    <property type="term" value="C:cytosol"/>
    <property type="evidence" value="ECO:0007669"/>
    <property type="project" value="TreeGrafter"/>
</dbReference>
<dbReference type="InterPro" id="IPR015944">
    <property type="entry name" value="Gly-tRNA-synth_bsu"/>
</dbReference>
<dbReference type="EMBL" id="VYKJ01000011">
    <property type="protein sequence ID" value="KAA8997364.1"/>
    <property type="molecule type" value="Genomic_DNA"/>
</dbReference>
<dbReference type="GO" id="GO:0004814">
    <property type="term" value="F:arginine-tRNA ligase activity"/>
    <property type="evidence" value="ECO:0007669"/>
    <property type="project" value="InterPro"/>
</dbReference>
<organism evidence="13 14">
    <name type="scientific">Affinibrenneria salicis</name>
    <dbReference type="NCBI Taxonomy" id="2590031"/>
    <lineage>
        <taxon>Bacteria</taxon>
        <taxon>Pseudomonadati</taxon>
        <taxon>Pseudomonadota</taxon>
        <taxon>Gammaproteobacteria</taxon>
        <taxon>Enterobacterales</taxon>
        <taxon>Pectobacteriaceae</taxon>
        <taxon>Affinibrenneria</taxon>
    </lineage>
</organism>
<dbReference type="RefSeq" id="WP_150436587.1">
    <property type="nucleotide sequence ID" value="NZ_VYKJ01000011.1"/>
</dbReference>
<dbReference type="HAMAP" id="MF_00255">
    <property type="entry name" value="Gly_tRNA_synth_beta"/>
    <property type="match status" value="1"/>
</dbReference>
<accession>A0A5J5FUL5</accession>
<keyword evidence="7 11" id="KW-0067">ATP-binding</keyword>
<evidence type="ECO:0000256" key="11">
    <source>
        <dbReference type="HAMAP-Rule" id="MF_00255"/>
    </source>
</evidence>
<comment type="caution">
    <text evidence="13">The sequence shown here is derived from an EMBL/GenBank/DDBJ whole genome shotgun (WGS) entry which is preliminary data.</text>
</comment>
<dbReference type="OrthoDB" id="9775440at2"/>
<evidence type="ECO:0000256" key="4">
    <source>
        <dbReference type="ARBA" id="ARBA00022490"/>
    </source>
</evidence>